<dbReference type="GO" id="GO:0005886">
    <property type="term" value="C:plasma membrane"/>
    <property type="evidence" value="ECO:0007669"/>
    <property type="project" value="UniProtKB-SubCell"/>
</dbReference>
<evidence type="ECO:0000256" key="4">
    <source>
        <dbReference type="ARBA" id="ARBA00022692"/>
    </source>
</evidence>
<feature type="transmembrane region" description="Helical" evidence="7">
    <location>
        <begin position="61"/>
        <end position="84"/>
    </location>
</feature>
<keyword evidence="6 7" id="KW-0472">Membrane</keyword>
<feature type="transmembrane region" description="Helical" evidence="7">
    <location>
        <begin position="132"/>
        <end position="153"/>
    </location>
</feature>
<dbReference type="Proteomes" id="UP000008467">
    <property type="component" value="Chromosome"/>
</dbReference>
<feature type="domain" description="Glycine transporter" evidence="8">
    <location>
        <begin position="9"/>
        <end position="81"/>
    </location>
</feature>
<evidence type="ECO:0000256" key="6">
    <source>
        <dbReference type="ARBA" id="ARBA00023136"/>
    </source>
</evidence>
<feature type="transmembrane region" description="Helical" evidence="7">
    <location>
        <begin position="187"/>
        <end position="205"/>
    </location>
</feature>
<dbReference type="PANTHER" id="PTHR30506:SF3">
    <property type="entry name" value="UPF0126 INNER MEMBRANE PROTEIN YADS-RELATED"/>
    <property type="match status" value="1"/>
</dbReference>
<feature type="transmembrane region" description="Helical" evidence="7">
    <location>
        <begin position="165"/>
        <end position="181"/>
    </location>
</feature>
<feature type="domain" description="Glycine transporter" evidence="8">
    <location>
        <begin position="106"/>
        <end position="180"/>
    </location>
</feature>
<dbReference type="RefSeq" id="WP_013657230.1">
    <property type="nucleotide sequence ID" value="NC_015275.1"/>
</dbReference>
<protein>
    <submittedName>
        <fullName evidence="9">Uncharacterized protein family UPF0126</fullName>
    </submittedName>
</protein>
<dbReference type="AlphaFoldDB" id="F2JRL5"/>
<accession>F2JRL5</accession>
<reference evidence="9 10" key="1">
    <citation type="journal article" date="2011" name="J. Bacteriol.">
        <title>Complete genome sequence of the cellulose-degrading bacterium Cellulosilyticum lentocellum.</title>
        <authorList>
            <consortium name="US DOE Joint Genome Institute"/>
            <person name="Miller D.A."/>
            <person name="Suen G."/>
            <person name="Bruce D."/>
            <person name="Copeland A."/>
            <person name="Cheng J.F."/>
            <person name="Detter C."/>
            <person name="Goodwin L.A."/>
            <person name="Han C.S."/>
            <person name="Hauser L.J."/>
            <person name="Land M.L."/>
            <person name="Lapidus A."/>
            <person name="Lucas S."/>
            <person name="Meincke L."/>
            <person name="Pitluck S."/>
            <person name="Tapia R."/>
            <person name="Teshima H."/>
            <person name="Woyke T."/>
            <person name="Fox B.G."/>
            <person name="Angert E.R."/>
            <person name="Currie C.R."/>
        </authorList>
    </citation>
    <scope>NUCLEOTIDE SEQUENCE [LARGE SCALE GENOMIC DNA]</scope>
    <source>
        <strain evidence="10">ATCC 49066 / DSM 5427 / NCIMB 11756 / RHM5</strain>
    </source>
</reference>
<dbReference type="eggNOG" id="COG2860">
    <property type="taxonomic scope" value="Bacteria"/>
</dbReference>
<dbReference type="InterPro" id="IPR005115">
    <property type="entry name" value="Gly_transporter"/>
</dbReference>
<dbReference type="KEGG" id="cle:Clole_2226"/>
<evidence type="ECO:0000256" key="1">
    <source>
        <dbReference type="ARBA" id="ARBA00004651"/>
    </source>
</evidence>
<evidence type="ECO:0000256" key="7">
    <source>
        <dbReference type="SAM" id="Phobius"/>
    </source>
</evidence>
<comment type="subcellular location">
    <subcellularLocation>
        <location evidence="1">Cell membrane</location>
        <topology evidence="1">Multi-pass membrane protein</topology>
    </subcellularLocation>
</comment>
<evidence type="ECO:0000313" key="10">
    <source>
        <dbReference type="Proteomes" id="UP000008467"/>
    </source>
</evidence>
<feature type="transmembrane region" description="Helical" evidence="7">
    <location>
        <begin position="30"/>
        <end position="49"/>
    </location>
</feature>
<dbReference type="Pfam" id="PF03458">
    <property type="entry name" value="Gly_transporter"/>
    <property type="match status" value="2"/>
</dbReference>
<gene>
    <name evidence="9" type="ordered locus">Clole_2226</name>
</gene>
<feature type="transmembrane region" description="Helical" evidence="7">
    <location>
        <begin position="6"/>
        <end position="23"/>
    </location>
</feature>
<keyword evidence="3" id="KW-1003">Cell membrane</keyword>
<dbReference type="PANTHER" id="PTHR30506">
    <property type="entry name" value="INNER MEMBRANE PROTEIN"/>
    <property type="match status" value="1"/>
</dbReference>
<evidence type="ECO:0000313" key="9">
    <source>
        <dbReference type="EMBL" id="ADZ83936.1"/>
    </source>
</evidence>
<evidence type="ECO:0000256" key="2">
    <source>
        <dbReference type="ARBA" id="ARBA00008193"/>
    </source>
</evidence>
<evidence type="ECO:0000256" key="3">
    <source>
        <dbReference type="ARBA" id="ARBA00022475"/>
    </source>
</evidence>
<keyword evidence="4 7" id="KW-0812">Transmembrane</keyword>
<evidence type="ECO:0000259" key="8">
    <source>
        <dbReference type="Pfam" id="PF03458"/>
    </source>
</evidence>
<keyword evidence="10" id="KW-1185">Reference proteome</keyword>
<dbReference type="HOGENOM" id="CLU_064906_2_1_9"/>
<keyword evidence="5 7" id="KW-1133">Transmembrane helix</keyword>
<organism evidence="9 10">
    <name type="scientific">Cellulosilyticum lentocellum (strain ATCC 49066 / DSM 5427 / NCIMB 11756 / RHM5)</name>
    <name type="common">Clostridium lentocellum</name>
    <dbReference type="NCBI Taxonomy" id="642492"/>
    <lineage>
        <taxon>Bacteria</taxon>
        <taxon>Bacillati</taxon>
        <taxon>Bacillota</taxon>
        <taxon>Clostridia</taxon>
        <taxon>Lachnospirales</taxon>
        <taxon>Cellulosilyticaceae</taxon>
        <taxon>Cellulosilyticum</taxon>
    </lineage>
</organism>
<dbReference type="EMBL" id="CP002582">
    <property type="protein sequence ID" value="ADZ83936.1"/>
    <property type="molecule type" value="Genomic_DNA"/>
</dbReference>
<sequence length="230" mass="24969">MIETLIFSIEIIGTIAFALSGALRGIEKQLDLLGITILGVTAATGGGLIRDILLGSHPPLLFVNPIYVIVAALTTVIAFIVAYITQYYHYQFKNHLSSTFGSLLNLADAIGLGIFAVIGVQTAMQGGFFENAFLTLFVGIITGVGGGMLRDVLVGEIPFFLKKHIYFLAALLGSTSYYLLIKYDINNVIAMTIGSLLTFLIRLLASKYRWNLPKIPSKACADLDHVENHL</sequence>
<comment type="similarity">
    <text evidence="2">Belongs to the UPF0126 family.</text>
</comment>
<feature type="transmembrane region" description="Helical" evidence="7">
    <location>
        <begin position="96"/>
        <end position="120"/>
    </location>
</feature>
<evidence type="ECO:0000256" key="5">
    <source>
        <dbReference type="ARBA" id="ARBA00022989"/>
    </source>
</evidence>
<name>F2JRL5_CELLD</name>
<proteinExistence type="inferred from homology"/>